<reference evidence="1 2" key="1">
    <citation type="submission" date="2018-08" db="EMBL/GenBank/DDBJ databases">
        <title>A genome reference for cultivated species of the human gut microbiota.</title>
        <authorList>
            <person name="Zou Y."/>
            <person name="Xue W."/>
            <person name="Luo G."/>
        </authorList>
    </citation>
    <scope>NUCLEOTIDE SEQUENCE [LARGE SCALE GENOMIC DNA]</scope>
    <source>
        <strain evidence="1 2">AF14-49</strain>
    </source>
</reference>
<gene>
    <name evidence="1" type="ORF">DWW18_15020</name>
</gene>
<evidence type="ECO:0000313" key="1">
    <source>
        <dbReference type="EMBL" id="RGV32194.1"/>
    </source>
</evidence>
<dbReference type="RefSeq" id="WP_118261095.1">
    <property type="nucleotide sequence ID" value="NZ_QRZA01000023.1"/>
</dbReference>
<dbReference type="AlphaFoldDB" id="A0A412WXD1"/>
<sequence>MTQDNIYGKKPEEIDQLLRKLGYAFDNFANDLARGVIIPLAPPFKDYDTYNGNLIGYYQQFFDKYLHYLDQIDAQTWLFINCAIEAYIEKHRHIKVSFNLLQEVNELIDAIMGGITAYFNGLLSEAYQVMEKAFLRKEKHLLQLIPQIVYQGGSLYRVRGKCNIKDSKELFHTPFELRSKCGSYRYSIVGYPSLYVAGSLDTALKETRITDTNYSAIRFATRGVIQCADLSLPNADLTLWERYALVLFYPLIMACGLKVKNDKDPFKPEYVIPQILFQIISQHSPLMGVSYTSTRYSKPDFRDSLQRNFVFRVPKATQAQGYSKELADLLTCTEPLSPDVNEDVMEVSKRLLKKDCNNSVL</sequence>
<accession>A0A412WXD1</accession>
<organism evidence="1 2">
    <name type="scientific">Butyricimonas virosa</name>
    <dbReference type="NCBI Taxonomy" id="544645"/>
    <lineage>
        <taxon>Bacteria</taxon>
        <taxon>Pseudomonadati</taxon>
        <taxon>Bacteroidota</taxon>
        <taxon>Bacteroidia</taxon>
        <taxon>Bacteroidales</taxon>
        <taxon>Odoribacteraceae</taxon>
        <taxon>Butyricimonas</taxon>
    </lineage>
</organism>
<proteinExistence type="predicted"/>
<dbReference type="Proteomes" id="UP000283589">
    <property type="component" value="Unassembled WGS sequence"/>
</dbReference>
<evidence type="ECO:0000313" key="2">
    <source>
        <dbReference type="Proteomes" id="UP000283589"/>
    </source>
</evidence>
<protein>
    <submittedName>
        <fullName evidence="1">Uncharacterized protein</fullName>
    </submittedName>
</protein>
<comment type="caution">
    <text evidence="1">The sequence shown here is derived from an EMBL/GenBank/DDBJ whole genome shotgun (WGS) entry which is preliminary data.</text>
</comment>
<name>A0A412WXD1_9BACT</name>
<dbReference type="EMBL" id="QRZA01000023">
    <property type="protein sequence ID" value="RGV32194.1"/>
    <property type="molecule type" value="Genomic_DNA"/>
</dbReference>